<keyword evidence="2" id="KW-1185">Reference proteome</keyword>
<name>A0AAN9RIS7_PHACN</name>
<dbReference type="AlphaFoldDB" id="A0AAN9RIS7"/>
<reference evidence="1 2" key="1">
    <citation type="submission" date="2024-01" db="EMBL/GenBank/DDBJ databases">
        <title>The genomes of 5 underutilized Papilionoideae crops provide insights into root nodulation and disease resistanc.</title>
        <authorList>
            <person name="Jiang F."/>
        </authorList>
    </citation>
    <scope>NUCLEOTIDE SEQUENCE [LARGE SCALE GENOMIC DNA]</scope>
    <source>
        <strain evidence="1">JINMINGXINNONG_FW02</strain>
        <tissue evidence="1">Leaves</tissue>
    </source>
</reference>
<dbReference type="EMBL" id="JAYMYR010000003">
    <property type="protein sequence ID" value="KAK7373114.1"/>
    <property type="molecule type" value="Genomic_DNA"/>
</dbReference>
<organism evidence="1 2">
    <name type="scientific">Phaseolus coccineus</name>
    <name type="common">Scarlet runner bean</name>
    <name type="synonym">Phaseolus multiflorus</name>
    <dbReference type="NCBI Taxonomy" id="3886"/>
    <lineage>
        <taxon>Eukaryota</taxon>
        <taxon>Viridiplantae</taxon>
        <taxon>Streptophyta</taxon>
        <taxon>Embryophyta</taxon>
        <taxon>Tracheophyta</taxon>
        <taxon>Spermatophyta</taxon>
        <taxon>Magnoliopsida</taxon>
        <taxon>eudicotyledons</taxon>
        <taxon>Gunneridae</taxon>
        <taxon>Pentapetalae</taxon>
        <taxon>rosids</taxon>
        <taxon>fabids</taxon>
        <taxon>Fabales</taxon>
        <taxon>Fabaceae</taxon>
        <taxon>Papilionoideae</taxon>
        <taxon>50 kb inversion clade</taxon>
        <taxon>NPAAA clade</taxon>
        <taxon>indigoferoid/millettioid clade</taxon>
        <taxon>Phaseoleae</taxon>
        <taxon>Phaseolus</taxon>
    </lineage>
</organism>
<gene>
    <name evidence="1" type="ORF">VNO80_06511</name>
</gene>
<comment type="caution">
    <text evidence="1">The sequence shown here is derived from an EMBL/GenBank/DDBJ whole genome shotgun (WGS) entry which is preliminary data.</text>
</comment>
<sequence>MTEPLSVGAIQTLSPLNDPEGTFDWSDLVEDSFHRLGFDWVDPKVTGFTSVYRDSSSISAFVDKYNILKLDANHGILAVDYCHPADTICIGIMMQEAPQLGSVLAASVHEPLAKARVVWR</sequence>
<evidence type="ECO:0000313" key="1">
    <source>
        <dbReference type="EMBL" id="KAK7373114.1"/>
    </source>
</evidence>
<accession>A0AAN9RIS7</accession>
<dbReference type="Proteomes" id="UP001374584">
    <property type="component" value="Unassembled WGS sequence"/>
</dbReference>
<evidence type="ECO:0000313" key="2">
    <source>
        <dbReference type="Proteomes" id="UP001374584"/>
    </source>
</evidence>
<protein>
    <submittedName>
        <fullName evidence="1">Uncharacterized protein</fullName>
    </submittedName>
</protein>
<proteinExistence type="predicted"/>